<evidence type="ECO:0000256" key="1">
    <source>
        <dbReference type="ARBA" id="ARBA00022485"/>
    </source>
</evidence>
<protein>
    <submittedName>
        <fullName evidence="7">Fe-S-cluster-containing dehydrogenase component</fullName>
    </submittedName>
</protein>
<name>A0A897NM25_9EURY</name>
<dbReference type="PANTHER" id="PTHR43177:SF3">
    <property type="entry name" value="PROTEIN NRFC HOMOLOG"/>
    <property type="match status" value="1"/>
</dbReference>
<dbReference type="Pfam" id="PF13247">
    <property type="entry name" value="Fer4_11"/>
    <property type="match status" value="1"/>
</dbReference>
<feature type="domain" description="4Fe-4S ferredoxin-type" evidence="6">
    <location>
        <begin position="220"/>
        <end position="249"/>
    </location>
</feature>
<keyword evidence="8" id="KW-1185">Reference proteome</keyword>
<dbReference type="PROSITE" id="PS51379">
    <property type="entry name" value="4FE4S_FER_2"/>
    <property type="match status" value="2"/>
</dbReference>
<dbReference type="PANTHER" id="PTHR43177">
    <property type="entry name" value="PROTEIN NRFC"/>
    <property type="match status" value="1"/>
</dbReference>
<evidence type="ECO:0000313" key="7">
    <source>
        <dbReference type="EMBL" id="QSG13797.1"/>
    </source>
</evidence>
<dbReference type="AlphaFoldDB" id="A0A897NM25"/>
<dbReference type="SUPFAM" id="SSF54862">
    <property type="entry name" value="4Fe-4S ferredoxins"/>
    <property type="match status" value="1"/>
</dbReference>
<accession>A0A897NM25</accession>
<organism evidence="7 8">
    <name type="scientific">Halapricum desulfuricans</name>
    <dbReference type="NCBI Taxonomy" id="2841257"/>
    <lineage>
        <taxon>Archaea</taxon>
        <taxon>Methanobacteriati</taxon>
        <taxon>Methanobacteriota</taxon>
        <taxon>Stenosarchaea group</taxon>
        <taxon>Halobacteria</taxon>
        <taxon>Halobacteriales</taxon>
        <taxon>Haloarculaceae</taxon>
        <taxon>Halapricum</taxon>
    </lineage>
</organism>
<dbReference type="Gene3D" id="3.30.70.20">
    <property type="match status" value="2"/>
</dbReference>
<feature type="compositionally biased region" description="Basic and acidic residues" evidence="5">
    <location>
        <begin position="400"/>
        <end position="414"/>
    </location>
</feature>
<keyword evidence="1" id="KW-0004">4Fe-4S</keyword>
<dbReference type="GO" id="GO:0046872">
    <property type="term" value="F:metal ion binding"/>
    <property type="evidence" value="ECO:0007669"/>
    <property type="project" value="UniProtKB-KW"/>
</dbReference>
<dbReference type="Proteomes" id="UP000663292">
    <property type="component" value="Chromosome"/>
</dbReference>
<dbReference type="EMBL" id="CP064791">
    <property type="protein sequence ID" value="QSG13797.1"/>
    <property type="molecule type" value="Genomic_DNA"/>
</dbReference>
<dbReference type="InterPro" id="IPR017900">
    <property type="entry name" value="4Fe4S_Fe_S_CS"/>
</dbReference>
<dbReference type="InterPro" id="IPR050954">
    <property type="entry name" value="ET_IronSulfur_Cluster-Binding"/>
</dbReference>
<evidence type="ECO:0000259" key="6">
    <source>
        <dbReference type="PROSITE" id="PS51379"/>
    </source>
</evidence>
<keyword evidence="3" id="KW-0408">Iron</keyword>
<dbReference type="GO" id="GO:0051539">
    <property type="term" value="F:4 iron, 4 sulfur cluster binding"/>
    <property type="evidence" value="ECO:0007669"/>
    <property type="project" value="UniProtKB-KW"/>
</dbReference>
<evidence type="ECO:0000256" key="5">
    <source>
        <dbReference type="SAM" id="MobiDB-lite"/>
    </source>
</evidence>
<dbReference type="PROSITE" id="PS00198">
    <property type="entry name" value="4FE4S_FER_1"/>
    <property type="match status" value="1"/>
</dbReference>
<gene>
    <name evidence="7" type="primary">hybA</name>
    <name evidence="7" type="ORF">HSEST_0246</name>
</gene>
<evidence type="ECO:0000256" key="4">
    <source>
        <dbReference type="ARBA" id="ARBA00023014"/>
    </source>
</evidence>
<feature type="domain" description="4Fe-4S ferredoxin-type" evidence="6">
    <location>
        <begin position="136"/>
        <end position="165"/>
    </location>
</feature>
<evidence type="ECO:0000256" key="2">
    <source>
        <dbReference type="ARBA" id="ARBA00022723"/>
    </source>
</evidence>
<sequence length="414" mass="45607">MITMSDKSNYDDIEDRAEERLSHVEFDTELGKQMARDARRVSNDELSRAAFEEKYVDDVRQEFGVDLRSDSQADAEATPGVPPTESKASRRDMLKATGALATGAVAAGAGSSVAGEFVSGSTGGTAAAQEGGDVQMGMVIDTTTCIECLRCVQGCKEENNTPEGHFWQDVFRFQREDKEYDAAPNTLEGSDPLQRPCMHCDDAPCIEVCPNNSRFKTENGRVLCDYDTCLGCAYCEVACPYHVNSFVHEGPPDYLANPEENEDYEPILDDVTAEFEDQKRDEEGRWVAGTPPDGSCSKCTFCAHRELDDEQDGSTTACEDVCPVDAIQFGDLHDPESAPRQYLRETVGELDDAEAGPKQYIEEYPDETFTLREDASDPNIIYVGDDLSDVEVTAVPGPTTKDDRGLEEKDRTLH</sequence>
<dbReference type="InterPro" id="IPR017896">
    <property type="entry name" value="4Fe4S_Fe-S-bd"/>
</dbReference>
<dbReference type="CDD" id="cd10551">
    <property type="entry name" value="PsrB"/>
    <property type="match status" value="1"/>
</dbReference>
<reference evidence="7 8" key="1">
    <citation type="submission" date="2020-11" db="EMBL/GenBank/DDBJ databases">
        <title>Carbohydrate-dependent, anaerobic sulfur respiration: A novel catabolism in halophilic archaea.</title>
        <authorList>
            <person name="Sorokin D.Y."/>
            <person name="Messina E."/>
            <person name="Smedile F."/>
            <person name="La Cono V."/>
            <person name="Hallsworth J.E."/>
            <person name="Yakimov M.M."/>
        </authorList>
    </citation>
    <scope>NUCLEOTIDE SEQUENCE [LARGE SCALE GENOMIC DNA]</scope>
    <source>
        <strain evidence="7 8">HSR-Est</strain>
    </source>
</reference>
<evidence type="ECO:0000256" key="3">
    <source>
        <dbReference type="ARBA" id="ARBA00023004"/>
    </source>
</evidence>
<evidence type="ECO:0000313" key="8">
    <source>
        <dbReference type="Proteomes" id="UP000663292"/>
    </source>
</evidence>
<keyword evidence="4" id="KW-0411">Iron-sulfur</keyword>
<feature type="region of interest" description="Disordered" evidence="5">
    <location>
        <begin position="391"/>
        <end position="414"/>
    </location>
</feature>
<feature type="region of interest" description="Disordered" evidence="5">
    <location>
        <begin position="66"/>
        <end position="90"/>
    </location>
</feature>
<keyword evidence="2" id="KW-0479">Metal-binding</keyword>
<dbReference type="Pfam" id="PF12798">
    <property type="entry name" value="Fer4_3"/>
    <property type="match status" value="1"/>
</dbReference>
<proteinExistence type="predicted"/>
<dbReference type="GO" id="GO:0016491">
    <property type="term" value="F:oxidoreductase activity"/>
    <property type="evidence" value="ECO:0007669"/>
    <property type="project" value="UniProtKB-ARBA"/>
</dbReference>
<dbReference type="InterPro" id="IPR031604">
    <property type="entry name" value="Ferredoxin_N"/>
</dbReference>
<dbReference type="Pfam" id="PF16947">
    <property type="entry name" value="Ferredoxin_N"/>
    <property type="match status" value="1"/>
</dbReference>